<gene>
    <name evidence="1" type="ORF">J2S19_003848</name>
</gene>
<sequence length="266" mass="30651">MQANIESKIHNHYDKYPTSITEILKTCITSSNSSQNVDELIESLPKMEVLNLYFQHTNQPLTGQHFRKIVYYVFGMDLDYISNEGEGAKLSVYPDEVMDGMRKALNHKQLPTAELDKEIMSLTKAEVMDIYIDYFRVQSHEEVIRILNLIYGVNLRGLSTLENSRITLYTKKQWLFRKTTNLFEIHTGKGDIDVTILPTAYFIENTGINDIPNFLKTQLSDLGFIQLEGKLGLYYSNPNGETVSDQFKLLTINTIRKAIDTEYKNL</sequence>
<keyword evidence="2" id="KW-1185">Reference proteome</keyword>
<protein>
    <submittedName>
        <fullName evidence="1">Uncharacterized protein</fullName>
    </submittedName>
</protein>
<name>A0ABT9ZJQ7_9BACI</name>
<dbReference type="RefSeq" id="WP_307344606.1">
    <property type="nucleotide sequence ID" value="NZ_JAUSUD010000022.1"/>
</dbReference>
<dbReference type="Proteomes" id="UP001234495">
    <property type="component" value="Unassembled WGS sequence"/>
</dbReference>
<dbReference type="EMBL" id="JAUSUD010000022">
    <property type="protein sequence ID" value="MDQ0232526.1"/>
    <property type="molecule type" value="Genomic_DNA"/>
</dbReference>
<proteinExistence type="predicted"/>
<evidence type="ECO:0000313" key="2">
    <source>
        <dbReference type="Proteomes" id="UP001234495"/>
    </source>
</evidence>
<organism evidence="1 2">
    <name type="scientific">Metabacillus malikii</name>
    <dbReference type="NCBI Taxonomy" id="1504265"/>
    <lineage>
        <taxon>Bacteria</taxon>
        <taxon>Bacillati</taxon>
        <taxon>Bacillota</taxon>
        <taxon>Bacilli</taxon>
        <taxon>Bacillales</taxon>
        <taxon>Bacillaceae</taxon>
        <taxon>Metabacillus</taxon>
    </lineage>
</organism>
<accession>A0ABT9ZJQ7</accession>
<comment type="caution">
    <text evidence="1">The sequence shown here is derived from an EMBL/GenBank/DDBJ whole genome shotgun (WGS) entry which is preliminary data.</text>
</comment>
<evidence type="ECO:0000313" key="1">
    <source>
        <dbReference type="EMBL" id="MDQ0232526.1"/>
    </source>
</evidence>
<reference evidence="1 2" key="1">
    <citation type="submission" date="2023-07" db="EMBL/GenBank/DDBJ databases">
        <title>Genomic Encyclopedia of Type Strains, Phase IV (KMG-IV): sequencing the most valuable type-strain genomes for metagenomic binning, comparative biology and taxonomic classification.</title>
        <authorList>
            <person name="Goeker M."/>
        </authorList>
    </citation>
    <scope>NUCLEOTIDE SEQUENCE [LARGE SCALE GENOMIC DNA]</scope>
    <source>
        <strain evidence="1 2">DSM 29005</strain>
    </source>
</reference>